<sequence length="153" mass="15873">MRPITGNLAGSLALIAATGGVQAATAPALDAPAFAIPNPQRPGAKAADCTTLTETEDGCTFHTAKDGVNQVQLPGGEGVEWVVRASDPQLLEIHRLADAAAADGAPQQIFTLVPTTAHDADVVVTFDRLESAAGVRQLVERRRASVMVHATQE</sequence>
<dbReference type="EMBL" id="WTYJ01000002">
    <property type="protein sequence ID" value="MXO99315.1"/>
    <property type="molecule type" value="Genomic_DNA"/>
</dbReference>
<dbReference type="Proteomes" id="UP000469430">
    <property type="component" value="Unassembled WGS sequence"/>
</dbReference>
<organism evidence="2 3">
    <name type="scientific">Croceibacterium xixiisoli</name>
    <dbReference type="NCBI Taxonomy" id="1476466"/>
    <lineage>
        <taxon>Bacteria</taxon>
        <taxon>Pseudomonadati</taxon>
        <taxon>Pseudomonadota</taxon>
        <taxon>Alphaproteobacteria</taxon>
        <taxon>Sphingomonadales</taxon>
        <taxon>Erythrobacteraceae</taxon>
        <taxon>Croceibacterium</taxon>
    </lineage>
</organism>
<accession>A0A6I4TT31</accession>
<reference evidence="2 3" key="1">
    <citation type="submission" date="2019-12" db="EMBL/GenBank/DDBJ databases">
        <title>Genomic-based taxomic classification of the family Erythrobacteraceae.</title>
        <authorList>
            <person name="Xu L."/>
        </authorList>
    </citation>
    <scope>NUCLEOTIDE SEQUENCE [LARGE SCALE GENOMIC DNA]</scope>
    <source>
        <strain evidence="2 3">S36</strain>
    </source>
</reference>
<keyword evidence="3" id="KW-1185">Reference proteome</keyword>
<evidence type="ECO:0000313" key="2">
    <source>
        <dbReference type="EMBL" id="MXO99315.1"/>
    </source>
</evidence>
<evidence type="ECO:0000313" key="3">
    <source>
        <dbReference type="Proteomes" id="UP000469430"/>
    </source>
</evidence>
<proteinExistence type="predicted"/>
<dbReference type="AlphaFoldDB" id="A0A6I4TT31"/>
<name>A0A6I4TT31_9SPHN</name>
<protein>
    <submittedName>
        <fullName evidence="2">Uncharacterized protein</fullName>
    </submittedName>
</protein>
<gene>
    <name evidence="2" type="ORF">GRI97_09970</name>
</gene>
<feature type="signal peptide" evidence="1">
    <location>
        <begin position="1"/>
        <end position="23"/>
    </location>
</feature>
<dbReference type="RefSeq" id="WP_161391046.1">
    <property type="nucleotide sequence ID" value="NZ_JBHSCP010000001.1"/>
</dbReference>
<evidence type="ECO:0000256" key="1">
    <source>
        <dbReference type="SAM" id="SignalP"/>
    </source>
</evidence>
<comment type="caution">
    <text evidence="2">The sequence shown here is derived from an EMBL/GenBank/DDBJ whole genome shotgun (WGS) entry which is preliminary data.</text>
</comment>
<feature type="chain" id="PRO_5026133832" evidence="1">
    <location>
        <begin position="24"/>
        <end position="153"/>
    </location>
</feature>
<keyword evidence="1" id="KW-0732">Signal</keyword>